<evidence type="ECO:0000313" key="1">
    <source>
        <dbReference type="EMBL" id="KXZ44451.1"/>
    </source>
</evidence>
<dbReference type="EMBL" id="LSYV01000068">
    <property type="protein sequence ID" value="KXZ44451.1"/>
    <property type="molecule type" value="Genomic_DNA"/>
</dbReference>
<keyword evidence="2" id="KW-1185">Reference proteome</keyword>
<dbReference type="GO" id="GO:0005654">
    <property type="term" value="C:nucleoplasm"/>
    <property type="evidence" value="ECO:0007669"/>
    <property type="project" value="TreeGrafter"/>
</dbReference>
<dbReference type="PANTHER" id="PTHR11258">
    <property type="entry name" value="2-5 OLIGOADENYLATE SYNTHETASE"/>
    <property type="match status" value="1"/>
</dbReference>
<dbReference type="Proteomes" id="UP000075714">
    <property type="component" value="Unassembled WGS sequence"/>
</dbReference>
<dbReference type="GO" id="GO:0001730">
    <property type="term" value="F:2'-5'-oligoadenylate synthetase activity"/>
    <property type="evidence" value="ECO:0007669"/>
    <property type="project" value="TreeGrafter"/>
</dbReference>
<dbReference type="GO" id="GO:0016020">
    <property type="term" value="C:membrane"/>
    <property type="evidence" value="ECO:0007669"/>
    <property type="project" value="TreeGrafter"/>
</dbReference>
<accession>A0A150G3R2</accession>
<proteinExistence type="predicted"/>
<dbReference type="GO" id="GO:0005829">
    <property type="term" value="C:cytosol"/>
    <property type="evidence" value="ECO:0007669"/>
    <property type="project" value="TreeGrafter"/>
</dbReference>
<comment type="caution">
    <text evidence="1">The sequence shown here is derived from an EMBL/GenBank/DDBJ whole genome shotgun (WGS) entry which is preliminary data.</text>
</comment>
<protein>
    <submittedName>
        <fullName evidence="1">Uncharacterized protein</fullName>
    </submittedName>
</protein>
<sequence length="350" mass="38547">MRCRDAESRLVGGAVNTLRAVLQGGRPGGPQLEVSRILEAGVHGKRTLVYDTFDADVIAHVVGFRGRQLVFPLDWRNEALLFDMRLTAKAILKETTSWTVSIPQHKDVVQVYVEGVELDLMLAPDCVPAGALSGLDPVWQQHMLLMGPVYDDPEAAHRDALRERANAAALAECLQGQSAEVQGVVLLARAWYKLGVCDGVEPEEHVGSGALAALVLAADKRLAERGHTVGQGDIYQLELFLEVLRLIDEVVTRGSVVMVDAGEWGYRRELGMRCARNWENDKVKIIHPIDPTCNLARECSGRRRQPDWEGLASEARQLLRLASHASRGEGQPHTSTLGRTEQLLHEIKGL</sequence>
<reference evidence="2" key="1">
    <citation type="journal article" date="2016" name="Nat. Commun.">
        <title>The Gonium pectorale genome demonstrates co-option of cell cycle regulation during the evolution of multicellularity.</title>
        <authorList>
            <person name="Hanschen E.R."/>
            <person name="Marriage T.N."/>
            <person name="Ferris P.J."/>
            <person name="Hamaji T."/>
            <person name="Toyoda A."/>
            <person name="Fujiyama A."/>
            <person name="Neme R."/>
            <person name="Noguchi H."/>
            <person name="Minakuchi Y."/>
            <person name="Suzuki M."/>
            <person name="Kawai-Toyooka H."/>
            <person name="Smith D.R."/>
            <person name="Sparks H."/>
            <person name="Anderson J."/>
            <person name="Bakaric R."/>
            <person name="Luria V."/>
            <person name="Karger A."/>
            <person name="Kirschner M.W."/>
            <person name="Durand P.M."/>
            <person name="Michod R.E."/>
            <person name="Nozaki H."/>
            <person name="Olson B.J."/>
        </authorList>
    </citation>
    <scope>NUCLEOTIDE SEQUENCE [LARGE SCALE GENOMIC DNA]</scope>
    <source>
        <strain evidence="2">NIES-2863</strain>
    </source>
</reference>
<gene>
    <name evidence="1" type="ORF">GPECTOR_67g291</name>
</gene>
<evidence type="ECO:0000313" key="2">
    <source>
        <dbReference type="Proteomes" id="UP000075714"/>
    </source>
</evidence>
<dbReference type="GO" id="GO:0003725">
    <property type="term" value="F:double-stranded RNA binding"/>
    <property type="evidence" value="ECO:0007669"/>
    <property type="project" value="TreeGrafter"/>
</dbReference>
<dbReference type="AlphaFoldDB" id="A0A150G3R2"/>
<dbReference type="OrthoDB" id="543305at2759"/>
<name>A0A150G3R2_GONPE</name>
<organism evidence="1 2">
    <name type="scientific">Gonium pectorale</name>
    <name type="common">Green alga</name>
    <dbReference type="NCBI Taxonomy" id="33097"/>
    <lineage>
        <taxon>Eukaryota</taxon>
        <taxon>Viridiplantae</taxon>
        <taxon>Chlorophyta</taxon>
        <taxon>core chlorophytes</taxon>
        <taxon>Chlorophyceae</taxon>
        <taxon>CS clade</taxon>
        <taxon>Chlamydomonadales</taxon>
        <taxon>Volvocaceae</taxon>
        <taxon>Gonium</taxon>
    </lineage>
</organism>
<dbReference type="PANTHER" id="PTHR11258:SF11">
    <property type="entry name" value="C2H2-TYPE DOMAIN-CONTAINING PROTEIN"/>
    <property type="match status" value="1"/>
</dbReference>
<dbReference type="Gene3D" id="1.10.1410.20">
    <property type="entry name" value="2'-5'-oligoadenylate synthetase 1, domain 2"/>
    <property type="match status" value="1"/>
</dbReference>